<dbReference type="GO" id="GO:0006044">
    <property type="term" value="P:N-acetylglucosamine metabolic process"/>
    <property type="evidence" value="ECO:0007669"/>
    <property type="project" value="TreeGrafter"/>
</dbReference>
<organism evidence="1 2">
    <name type="scientific">Oleoguttula mirabilis</name>
    <dbReference type="NCBI Taxonomy" id="1507867"/>
    <lineage>
        <taxon>Eukaryota</taxon>
        <taxon>Fungi</taxon>
        <taxon>Dikarya</taxon>
        <taxon>Ascomycota</taxon>
        <taxon>Pezizomycotina</taxon>
        <taxon>Dothideomycetes</taxon>
        <taxon>Dothideomycetidae</taxon>
        <taxon>Mycosphaerellales</taxon>
        <taxon>Teratosphaeriaceae</taxon>
        <taxon>Oleoguttula</taxon>
    </lineage>
</organism>
<dbReference type="GO" id="GO:0003830">
    <property type="term" value="F:beta-1,4-mannosylglycoprotein 4-beta-N-acetylglucosaminyltransferase activity"/>
    <property type="evidence" value="ECO:0007669"/>
    <property type="project" value="InterPro"/>
</dbReference>
<protein>
    <recommendedName>
        <fullName evidence="3">Glycosyltransferase family 17 protein</fullName>
    </recommendedName>
</protein>
<reference evidence="1 2" key="1">
    <citation type="submission" date="2021-11" db="EMBL/GenBank/DDBJ databases">
        <title>Black yeast isolated from Biological Soil Crust.</title>
        <authorList>
            <person name="Kurbessoian T."/>
        </authorList>
    </citation>
    <scope>NUCLEOTIDE SEQUENCE [LARGE SCALE GENOMIC DNA]</scope>
    <source>
        <strain evidence="1 2">CCFEE 5522</strain>
    </source>
</reference>
<proteinExistence type="predicted"/>
<dbReference type="AlphaFoldDB" id="A0AAV9JE96"/>
<dbReference type="PANTHER" id="PTHR12224:SF0">
    <property type="entry name" value="BETA-1,4-MANNOSYL-GLYCOPROTEIN 4-BETA-N-ACETYLGLUCOSAMINYLTRANSFERASE"/>
    <property type="match status" value="1"/>
</dbReference>
<dbReference type="PANTHER" id="PTHR12224">
    <property type="entry name" value="BETA-1,4-MANNOSYL-GLYCOPROTEIN BETA-1,4-N-ACETYLGLUCOSAMINYL-TRANSFERASE"/>
    <property type="match status" value="1"/>
</dbReference>
<dbReference type="InterPro" id="IPR006813">
    <property type="entry name" value="Glyco_trans_17"/>
</dbReference>
<evidence type="ECO:0008006" key="3">
    <source>
        <dbReference type="Google" id="ProtNLM"/>
    </source>
</evidence>
<dbReference type="EMBL" id="JAVFHQ010000031">
    <property type="protein sequence ID" value="KAK4543506.1"/>
    <property type="molecule type" value="Genomic_DNA"/>
</dbReference>
<evidence type="ECO:0000313" key="2">
    <source>
        <dbReference type="Proteomes" id="UP001324427"/>
    </source>
</evidence>
<comment type="caution">
    <text evidence="1">The sequence shown here is derived from an EMBL/GenBank/DDBJ whole genome shotgun (WGS) entry which is preliminary data.</text>
</comment>
<dbReference type="GO" id="GO:0016020">
    <property type="term" value="C:membrane"/>
    <property type="evidence" value="ECO:0007669"/>
    <property type="project" value="InterPro"/>
</dbReference>
<name>A0AAV9JE96_9PEZI</name>
<keyword evidence="2" id="KW-1185">Reference proteome</keyword>
<gene>
    <name evidence="1" type="ORF">LTR36_005400</name>
</gene>
<evidence type="ECO:0000313" key="1">
    <source>
        <dbReference type="EMBL" id="KAK4543506.1"/>
    </source>
</evidence>
<dbReference type="Proteomes" id="UP001324427">
    <property type="component" value="Unassembled WGS sequence"/>
</dbReference>
<accession>A0AAV9JE96</accession>
<dbReference type="Pfam" id="PF04724">
    <property type="entry name" value="Glyco_transf_17"/>
    <property type="match status" value="1"/>
</dbReference>
<sequence length="379" mass="44250">MLLRRFRSRPTRLVLLLSFLALLIWSSTLVYRRKNKLHILQPDLYRSSTIGPSEYLLLPEKTASFCRAHGFEAHLNVDRERKVYDLFLLSTELDWLEIRLHTLSPFVDYFVVVESRTTFTGLPKPAYLADNWDRFAPFHRKIIHRVVDDPGSAVGSRTWDHEDYMRNSLFNSIFPEIIGTPQEPSEGDVLIVSDIDEVPKPETLVVLRKCDFPDRLTLRSQFYYYSFQWLHRGEQWPHPQATVYRGLEGTISPKDLRNGEAGTHGFLYLNHLRTWWQKSDMWNSAWHCSSCFATVKEMQTKMESFSHSPWNTAENKDPHTVVERVRQGKDLFGREGEVYDRVDDNEDVPAYVVQHRGVFGYLLDRDGETAGFTDADEMP</sequence>